<dbReference type="AlphaFoldDB" id="A0A1I7SMD6"/>
<dbReference type="Proteomes" id="UP000582659">
    <property type="component" value="Unassembled WGS sequence"/>
</dbReference>
<evidence type="ECO:0000256" key="4">
    <source>
        <dbReference type="ARBA" id="ARBA00023004"/>
    </source>
</evidence>
<dbReference type="InterPro" id="IPR009040">
    <property type="entry name" value="Ferritin-like_diiron"/>
</dbReference>
<dbReference type="GO" id="GO:0006826">
    <property type="term" value="P:iron ion transport"/>
    <property type="evidence" value="ECO:0007669"/>
    <property type="project" value="InterPro"/>
</dbReference>
<evidence type="ECO:0000256" key="1">
    <source>
        <dbReference type="ARBA" id="ARBA00007513"/>
    </source>
</evidence>
<dbReference type="Pfam" id="PF00210">
    <property type="entry name" value="Ferritin"/>
    <property type="match status" value="1"/>
</dbReference>
<dbReference type="EMBL" id="CAJFDI010000006">
    <property type="protein sequence ID" value="CAD5234390.1"/>
    <property type="molecule type" value="Genomic_DNA"/>
</dbReference>
<evidence type="ECO:0000256" key="2">
    <source>
        <dbReference type="ARBA" id="ARBA00022434"/>
    </source>
</evidence>
<keyword evidence="2 6" id="KW-0409">Iron storage</keyword>
<comment type="similarity">
    <text evidence="1 6">Belongs to the ferritin family.</text>
</comment>
<dbReference type="PANTHER" id="PTHR11431:SF75">
    <property type="entry name" value="FERRITIN"/>
    <property type="match status" value="1"/>
</dbReference>
<protein>
    <recommendedName>
        <fullName evidence="6">Ferritin</fullName>
        <ecNumber evidence="6">1.16.3.1</ecNumber>
    </recommendedName>
</protein>
<keyword evidence="3 5" id="KW-0479">Metal-binding</keyword>
<feature type="binding site" evidence="5">
    <location>
        <position position="61"/>
    </location>
    <ligand>
        <name>Fe cation</name>
        <dbReference type="ChEBI" id="CHEBI:24875"/>
        <label>1</label>
    </ligand>
</feature>
<evidence type="ECO:0000313" key="8">
    <source>
        <dbReference type="EMBL" id="CAD5234390.1"/>
    </source>
</evidence>
<dbReference type="EC" id="1.16.3.1" evidence="6"/>
<dbReference type="EMBL" id="CAJFCV020000006">
    <property type="protein sequence ID" value="CAG9130134.1"/>
    <property type="molecule type" value="Genomic_DNA"/>
</dbReference>
<dbReference type="OrthoDB" id="186462at2759"/>
<feature type="binding site" evidence="5">
    <location>
        <position position="103"/>
    </location>
    <ligand>
        <name>Fe cation</name>
        <dbReference type="ChEBI" id="CHEBI:24875"/>
        <label>1</label>
    </ligand>
</feature>
<dbReference type="InterPro" id="IPR008331">
    <property type="entry name" value="Ferritin_DPS_dom"/>
</dbReference>
<evidence type="ECO:0000313" key="11">
    <source>
        <dbReference type="Proteomes" id="UP000659654"/>
    </source>
</evidence>
<dbReference type="GO" id="GO:0005737">
    <property type="term" value="C:cytoplasm"/>
    <property type="evidence" value="ECO:0007669"/>
    <property type="project" value="TreeGrafter"/>
</dbReference>
<dbReference type="GO" id="GO:0006879">
    <property type="term" value="P:intracellular iron ion homeostasis"/>
    <property type="evidence" value="ECO:0007669"/>
    <property type="project" value="UniProtKB-KW"/>
</dbReference>
<dbReference type="SMR" id="A0A1I7SMD6"/>
<evidence type="ECO:0000313" key="9">
    <source>
        <dbReference type="EMBL" id="CAG9130134.1"/>
    </source>
</evidence>
<organism evidence="10 12">
    <name type="scientific">Bursaphelenchus xylophilus</name>
    <name type="common">Pinewood nematode worm</name>
    <name type="synonym">Aphelenchoides xylophilus</name>
    <dbReference type="NCBI Taxonomy" id="6326"/>
    <lineage>
        <taxon>Eukaryota</taxon>
        <taxon>Metazoa</taxon>
        <taxon>Ecdysozoa</taxon>
        <taxon>Nematoda</taxon>
        <taxon>Chromadorea</taxon>
        <taxon>Rhabditida</taxon>
        <taxon>Tylenchina</taxon>
        <taxon>Tylenchomorpha</taxon>
        <taxon>Aphelenchoidea</taxon>
        <taxon>Aphelenchoididae</taxon>
        <taxon>Bursaphelenchus</taxon>
    </lineage>
</organism>
<name>A0A1I7SMD6_BURXY</name>
<keyword evidence="11" id="KW-1185">Reference proteome</keyword>
<dbReference type="eggNOG" id="KOG2332">
    <property type="taxonomic scope" value="Eukaryota"/>
</dbReference>
<dbReference type="GO" id="GO:0008199">
    <property type="term" value="F:ferric iron binding"/>
    <property type="evidence" value="ECO:0007669"/>
    <property type="project" value="InterPro"/>
</dbReference>
<evidence type="ECO:0000256" key="3">
    <source>
        <dbReference type="ARBA" id="ARBA00022723"/>
    </source>
</evidence>
<accession>A0A1I7SMD6</accession>
<dbReference type="SUPFAM" id="SSF47240">
    <property type="entry name" value="Ferritin-like"/>
    <property type="match status" value="1"/>
</dbReference>
<dbReference type="GO" id="GO:0004322">
    <property type="term" value="F:ferroxidase activity"/>
    <property type="evidence" value="ECO:0007669"/>
    <property type="project" value="UniProtKB-EC"/>
</dbReference>
<dbReference type="PANTHER" id="PTHR11431">
    <property type="entry name" value="FERRITIN"/>
    <property type="match status" value="1"/>
</dbReference>
<gene>
    <name evidence="8" type="ORF">BXYJ_LOCUS14481</name>
</gene>
<evidence type="ECO:0000313" key="12">
    <source>
        <dbReference type="WBParaSite" id="BXY_1422000.1"/>
    </source>
</evidence>
<comment type="catalytic activity">
    <reaction evidence="6">
        <text>4 Fe(2+) + O2 + 4 H(+) = 4 Fe(3+) + 2 H2O</text>
        <dbReference type="Rhea" id="RHEA:11148"/>
        <dbReference type="ChEBI" id="CHEBI:15377"/>
        <dbReference type="ChEBI" id="CHEBI:15378"/>
        <dbReference type="ChEBI" id="CHEBI:15379"/>
        <dbReference type="ChEBI" id="CHEBI:29033"/>
        <dbReference type="ChEBI" id="CHEBI:29034"/>
        <dbReference type="EC" id="1.16.3.1"/>
    </reaction>
</comment>
<evidence type="ECO:0000256" key="6">
    <source>
        <dbReference type="RuleBase" id="RU361145"/>
    </source>
</evidence>
<dbReference type="InterPro" id="IPR001519">
    <property type="entry name" value="Ferritin"/>
</dbReference>
<evidence type="ECO:0000259" key="7">
    <source>
        <dbReference type="PROSITE" id="PS50905"/>
    </source>
</evidence>
<dbReference type="PROSITE" id="PS50905">
    <property type="entry name" value="FERRITIN_LIKE"/>
    <property type="match status" value="1"/>
</dbReference>
<dbReference type="WBParaSite" id="BXY_1422000.1">
    <property type="protein sequence ID" value="BXY_1422000.1"/>
    <property type="gene ID" value="BXY_1422000"/>
</dbReference>
<dbReference type="Proteomes" id="UP000659654">
    <property type="component" value="Unassembled WGS sequence"/>
</dbReference>
<dbReference type="InterPro" id="IPR009078">
    <property type="entry name" value="Ferritin-like_SF"/>
</dbReference>
<reference evidence="9" key="2">
    <citation type="submission" date="2020-08" db="EMBL/GenBank/DDBJ databases">
        <authorList>
            <person name="Kikuchi T."/>
        </authorList>
    </citation>
    <scope>NUCLEOTIDE SEQUENCE</scope>
    <source>
        <strain evidence="8">Ka4C1</strain>
    </source>
</reference>
<dbReference type="InterPro" id="IPR012347">
    <property type="entry name" value="Ferritin-like"/>
</dbReference>
<feature type="binding site" evidence="5">
    <location>
        <position position="136"/>
    </location>
    <ligand>
        <name>Fe cation</name>
        <dbReference type="ChEBI" id="CHEBI:24875"/>
        <label>1</label>
    </ligand>
</feature>
<proteinExistence type="inferred from homology"/>
<dbReference type="Gene3D" id="1.20.1260.10">
    <property type="match status" value="1"/>
</dbReference>
<keyword evidence="4 5" id="KW-0408">Iron</keyword>
<dbReference type="GO" id="GO:0008198">
    <property type="term" value="F:ferrous iron binding"/>
    <property type="evidence" value="ECO:0007669"/>
    <property type="project" value="TreeGrafter"/>
</dbReference>
<evidence type="ECO:0000313" key="10">
    <source>
        <dbReference type="Proteomes" id="UP000095284"/>
    </source>
</evidence>
<dbReference type="Proteomes" id="UP000095284">
    <property type="component" value="Unplaced"/>
</dbReference>
<feature type="domain" description="Ferritin-like diiron" evidence="7">
    <location>
        <begin position="6"/>
        <end position="154"/>
    </location>
</feature>
<evidence type="ECO:0000256" key="5">
    <source>
        <dbReference type="PIRSR" id="PIRSR601519-1"/>
    </source>
</evidence>
<comment type="function">
    <text evidence="6">Stores iron in a soluble, non-toxic, readily available form. Important for iron homeostasis. Iron is taken up in the ferrous form and deposited as ferric hydroxides after oxidation.</text>
</comment>
<keyword evidence="6" id="KW-0560">Oxidoreductase</keyword>
<sequence>MSQIRQNFHANAESALNEVGGKLLDASYHYLNVAYFFDRHDVALVNLFKFFLRLSDKKREHADKLFHYLNTRGGRVLFQTIVKPEVTDFKHIKHCFDHSIELEKDINSLFHQLNKTADEFNDSQFADFVDGFMHEQVIDIEELAKHKSGAKLAGQGFGEFFFDQELQE</sequence>
<reference evidence="12" key="1">
    <citation type="submission" date="2016-11" db="UniProtKB">
        <authorList>
            <consortium name="WormBaseParasite"/>
        </authorList>
    </citation>
    <scope>IDENTIFICATION</scope>
</reference>
<dbReference type="CDD" id="cd01056">
    <property type="entry name" value="Euk_Ferritin"/>
    <property type="match status" value="1"/>
</dbReference>